<evidence type="ECO:0000313" key="1">
    <source>
        <dbReference type="EMBL" id="KRY03625.1"/>
    </source>
</evidence>
<evidence type="ECO:0000313" key="4">
    <source>
        <dbReference type="Proteomes" id="UP000054653"/>
    </source>
</evidence>
<evidence type="ECO:0000313" key="3">
    <source>
        <dbReference type="EMBL" id="KRY48642.1"/>
    </source>
</evidence>
<gene>
    <name evidence="2" type="ORF">T03_12689</name>
    <name evidence="1" type="ORF">T03_14508</name>
    <name evidence="3" type="ORF">T03_4152</name>
</gene>
<comment type="caution">
    <text evidence="2">The sequence shown here is derived from an EMBL/GenBank/DDBJ whole genome shotgun (WGS) entry which is preliminary data.</text>
</comment>
<sequence length="38" mass="4207">MESETKEYAYIVKSRACVNKLMPGKIIHLGSDAVSFSC</sequence>
<proteinExistence type="predicted"/>
<dbReference type="EMBL" id="JYDI01000200">
    <property type="protein sequence ID" value="KRY48642.1"/>
    <property type="molecule type" value="Genomic_DNA"/>
</dbReference>
<name>A0A0V1AI58_TRIBR</name>
<dbReference type="EMBL" id="JYDI01003257">
    <property type="protein sequence ID" value="KRY24234.1"/>
    <property type="molecule type" value="Genomic_DNA"/>
</dbReference>
<dbReference type="EMBL" id="JYDI01006334">
    <property type="protein sequence ID" value="KRY03625.1"/>
    <property type="molecule type" value="Genomic_DNA"/>
</dbReference>
<keyword evidence="4" id="KW-1185">Reference proteome</keyword>
<organism evidence="2 4">
    <name type="scientific">Trichinella britovi</name>
    <name type="common">Parasitic roundworm</name>
    <dbReference type="NCBI Taxonomy" id="45882"/>
    <lineage>
        <taxon>Eukaryota</taxon>
        <taxon>Metazoa</taxon>
        <taxon>Ecdysozoa</taxon>
        <taxon>Nematoda</taxon>
        <taxon>Enoplea</taxon>
        <taxon>Dorylaimia</taxon>
        <taxon>Trichinellida</taxon>
        <taxon>Trichinellidae</taxon>
        <taxon>Trichinella</taxon>
    </lineage>
</organism>
<accession>A0A0V1AI58</accession>
<dbReference type="AlphaFoldDB" id="A0A0V1AI58"/>
<dbReference type="Proteomes" id="UP000054653">
    <property type="component" value="Unassembled WGS sequence"/>
</dbReference>
<evidence type="ECO:0000313" key="2">
    <source>
        <dbReference type="EMBL" id="KRY24234.1"/>
    </source>
</evidence>
<reference evidence="2 4" key="1">
    <citation type="submission" date="2015-01" db="EMBL/GenBank/DDBJ databases">
        <title>Evolution of Trichinella species and genotypes.</title>
        <authorList>
            <person name="Korhonen P.K."/>
            <person name="Edoardo P."/>
            <person name="Giuseppe L.R."/>
            <person name="Gasser R.B."/>
        </authorList>
    </citation>
    <scope>NUCLEOTIDE SEQUENCE [LARGE SCALE GENOMIC DNA]</scope>
    <source>
        <strain evidence="2">ISS120</strain>
    </source>
</reference>
<protein>
    <submittedName>
        <fullName evidence="2">Uncharacterized protein</fullName>
    </submittedName>
</protein>